<evidence type="ECO:0000313" key="1">
    <source>
        <dbReference type="EMBL" id="KAG8465096.1"/>
    </source>
</evidence>
<dbReference type="AlphaFoldDB" id="A0A8J6CBG9"/>
<proteinExistence type="predicted"/>
<evidence type="ECO:0008006" key="3">
    <source>
        <dbReference type="Google" id="ProtNLM"/>
    </source>
</evidence>
<sequence>MPRCGTALTPLRVLASGARGISMSESLDGEFERVAQMSVGDIKAELELRGVNFAGCFEKGDLVRRLVLARKQGEADPSIVDRFNADNLERSFRKGEGGASEDAIDPFASAQAEGISVLPGGMSPETVKKLAGNVELMAVLQNPKMQAVLKDVMESGPIAFQKHAGDSEVVAMIEIFQKAMAS</sequence>
<dbReference type="OMA" id="ATYEACM"/>
<protein>
    <recommendedName>
        <fullName evidence="3">STI1 domain-containing protein</fullName>
    </recommendedName>
</protein>
<dbReference type="OrthoDB" id="203674at2759"/>
<comment type="caution">
    <text evidence="1">The sequence shown here is derived from an EMBL/GenBank/DDBJ whole genome shotgun (WGS) entry which is preliminary data.</text>
</comment>
<dbReference type="SUPFAM" id="SSF68906">
    <property type="entry name" value="SAP domain"/>
    <property type="match status" value="1"/>
</dbReference>
<dbReference type="InterPro" id="IPR036361">
    <property type="entry name" value="SAP_dom_sf"/>
</dbReference>
<dbReference type="Proteomes" id="UP000751190">
    <property type="component" value="Unassembled WGS sequence"/>
</dbReference>
<dbReference type="Gene3D" id="1.10.260.100">
    <property type="match status" value="1"/>
</dbReference>
<dbReference type="EMBL" id="JAGTXO010000011">
    <property type="protein sequence ID" value="KAG8465096.1"/>
    <property type="molecule type" value="Genomic_DNA"/>
</dbReference>
<evidence type="ECO:0000313" key="2">
    <source>
        <dbReference type="Proteomes" id="UP000751190"/>
    </source>
</evidence>
<name>A0A8J6CBG9_DIALT</name>
<accession>A0A8J6CBG9</accession>
<keyword evidence="2" id="KW-1185">Reference proteome</keyword>
<reference evidence="1" key="1">
    <citation type="submission" date="2021-05" db="EMBL/GenBank/DDBJ databases">
        <title>The genome of the haptophyte Pavlova lutheri (Diacronema luteri, Pavlovales) - a model for lipid biosynthesis in eukaryotic algae.</title>
        <authorList>
            <person name="Hulatt C.J."/>
            <person name="Posewitz M.C."/>
        </authorList>
    </citation>
    <scope>NUCLEOTIDE SEQUENCE</scope>
    <source>
        <strain evidence="1">NIVA-4/92</strain>
    </source>
</reference>
<gene>
    <name evidence="1" type="ORF">KFE25_012459</name>
</gene>
<organism evidence="1 2">
    <name type="scientific">Diacronema lutheri</name>
    <name type="common">Unicellular marine alga</name>
    <name type="synonym">Monochrysis lutheri</name>
    <dbReference type="NCBI Taxonomy" id="2081491"/>
    <lineage>
        <taxon>Eukaryota</taxon>
        <taxon>Haptista</taxon>
        <taxon>Haptophyta</taxon>
        <taxon>Pavlovophyceae</taxon>
        <taxon>Pavlovales</taxon>
        <taxon>Pavlovaceae</taxon>
        <taxon>Diacronema</taxon>
    </lineage>
</organism>